<feature type="DNA-binding region" description="H-T-H motif" evidence="4">
    <location>
        <begin position="47"/>
        <end position="66"/>
    </location>
</feature>
<feature type="domain" description="HTH tetR-type" evidence="6">
    <location>
        <begin position="24"/>
        <end position="84"/>
    </location>
</feature>
<dbReference type="InterPro" id="IPR001647">
    <property type="entry name" value="HTH_TetR"/>
</dbReference>
<evidence type="ECO:0000313" key="8">
    <source>
        <dbReference type="Proteomes" id="UP000184327"/>
    </source>
</evidence>
<reference evidence="7 8" key="1">
    <citation type="submission" date="2016-11" db="EMBL/GenBank/DDBJ databases">
        <authorList>
            <person name="Jaros S."/>
            <person name="Januszkiewicz K."/>
            <person name="Wedrychowicz H."/>
        </authorList>
    </citation>
    <scope>NUCLEOTIDE SEQUENCE [LARGE SCALE GENOMIC DNA]</scope>
    <source>
        <strain evidence="7 8">DSM 16112</strain>
    </source>
</reference>
<proteinExistence type="predicted"/>
<keyword evidence="8" id="KW-1185">Reference proteome</keyword>
<dbReference type="RefSeq" id="WP_073356567.1">
    <property type="nucleotide sequence ID" value="NZ_FQUZ01000024.1"/>
</dbReference>
<evidence type="ECO:0000259" key="6">
    <source>
        <dbReference type="PROSITE" id="PS50977"/>
    </source>
</evidence>
<dbReference type="GO" id="GO:0000976">
    <property type="term" value="F:transcription cis-regulatory region binding"/>
    <property type="evidence" value="ECO:0007669"/>
    <property type="project" value="TreeGrafter"/>
</dbReference>
<dbReference type="Pfam" id="PF14246">
    <property type="entry name" value="TetR_C_7"/>
    <property type="match status" value="1"/>
</dbReference>
<organism evidence="7 8">
    <name type="scientific">Lampropedia hyalina DSM 16112</name>
    <dbReference type="NCBI Taxonomy" id="1122156"/>
    <lineage>
        <taxon>Bacteria</taxon>
        <taxon>Pseudomonadati</taxon>
        <taxon>Pseudomonadota</taxon>
        <taxon>Betaproteobacteria</taxon>
        <taxon>Burkholderiales</taxon>
        <taxon>Comamonadaceae</taxon>
        <taxon>Lampropedia</taxon>
    </lineage>
</organism>
<dbReference type="FunFam" id="1.10.10.60:FF:000141">
    <property type="entry name" value="TetR family transcriptional regulator"/>
    <property type="match status" value="1"/>
</dbReference>
<gene>
    <name evidence="7" type="ORF">SAMN02745117_02022</name>
</gene>
<dbReference type="PRINTS" id="PR00455">
    <property type="entry name" value="HTHTETR"/>
</dbReference>
<evidence type="ECO:0000256" key="3">
    <source>
        <dbReference type="ARBA" id="ARBA00023163"/>
    </source>
</evidence>
<dbReference type="OrthoDB" id="116240at2"/>
<evidence type="ECO:0000256" key="4">
    <source>
        <dbReference type="PROSITE-ProRule" id="PRU00335"/>
    </source>
</evidence>
<name>A0A1M5BZC5_9BURK</name>
<accession>A0A1M5BZC5</accession>
<keyword evidence="1" id="KW-0805">Transcription regulation</keyword>
<dbReference type="GO" id="GO:0003700">
    <property type="term" value="F:DNA-binding transcription factor activity"/>
    <property type="evidence" value="ECO:0007669"/>
    <property type="project" value="TreeGrafter"/>
</dbReference>
<dbReference type="AlphaFoldDB" id="A0A1M5BZC5"/>
<dbReference type="InterPro" id="IPR039536">
    <property type="entry name" value="TetR_C_Proteobacteria"/>
</dbReference>
<dbReference type="PANTHER" id="PTHR30055">
    <property type="entry name" value="HTH-TYPE TRANSCRIPTIONAL REGULATOR RUTR"/>
    <property type="match status" value="1"/>
</dbReference>
<feature type="compositionally biased region" description="Low complexity" evidence="5">
    <location>
        <begin position="1"/>
        <end position="14"/>
    </location>
</feature>
<dbReference type="InterPro" id="IPR050109">
    <property type="entry name" value="HTH-type_TetR-like_transc_reg"/>
</dbReference>
<protein>
    <submittedName>
        <fullName evidence="7">Transcriptional regulator, TetR family</fullName>
    </submittedName>
</protein>
<dbReference type="Pfam" id="PF00440">
    <property type="entry name" value="TetR_N"/>
    <property type="match status" value="1"/>
</dbReference>
<feature type="region of interest" description="Disordered" evidence="5">
    <location>
        <begin position="1"/>
        <end position="20"/>
    </location>
</feature>
<dbReference type="InterPro" id="IPR009057">
    <property type="entry name" value="Homeodomain-like_sf"/>
</dbReference>
<evidence type="ECO:0000313" key="7">
    <source>
        <dbReference type="EMBL" id="SHF47781.1"/>
    </source>
</evidence>
<dbReference type="PROSITE" id="PS50977">
    <property type="entry name" value="HTH_TETR_2"/>
    <property type="match status" value="1"/>
</dbReference>
<dbReference type="PANTHER" id="PTHR30055:SF234">
    <property type="entry name" value="HTH-TYPE TRANSCRIPTIONAL REGULATOR BETI"/>
    <property type="match status" value="1"/>
</dbReference>
<dbReference type="SUPFAM" id="SSF46689">
    <property type="entry name" value="Homeodomain-like"/>
    <property type="match status" value="1"/>
</dbReference>
<keyword evidence="2 4" id="KW-0238">DNA-binding</keyword>
<sequence length="232" mass="25895">MPIATAAPTATDTPPSRRRRLKPEARIEEILDAALLEFSARGFAATRMDDIAQRAGMSKGGLYAHFASKEQLLEMLLSQRLEPTLISESLIMPGEQKDVDTMIERFLEDIYGRLQAPDAIATVRLLVTEGARMPELITNWLMAHRQRFLERQKAIFEHCIAQGLLQPCVLTEYPELLNTPVVMLALVKMATGNHLPEELVQDMRRAHRQLLHALLKPAQCPPGEDAAGRALG</sequence>
<dbReference type="Gene3D" id="1.10.357.10">
    <property type="entry name" value="Tetracycline Repressor, domain 2"/>
    <property type="match status" value="1"/>
</dbReference>
<keyword evidence="3" id="KW-0804">Transcription</keyword>
<dbReference type="EMBL" id="FQUZ01000024">
    <property type="protein sequence ID" value="SHF47781.1"/>
    <property type="molecule type" value="Genomic_DNA"/>
</dbReference>
<evidence type="ECO:0000256" key="2">
    <source>
        <dbReference type="ARBA" id="ARBA00023125"/>
    </source>
</evidence>
<evidence type="ECO:0000256" key="1">
    <source>
        <dbReference type="ARBA" id="ARBA00023015"/>
    </source>
</evidence>
<evidence type="ECO:0000256" key="5">
    <source>
        <dbReference type="SAM" id="MobiDB-lite"/>
    </source>
</evidence>
<dbReference type="STRING" id="1122156.SAMN02745117_02022"/>
<dbReference type="Proteomes" id="UP000184327">
    <property type="component" value="Unassembled WGS sequence"/>
</dbReference>